<dbReference type="GeneID" id="134291125"/>
<evidence type="ECO:0000313" key="3">
    <source>
        <dbReference type="Proteomes" id="UP000069940"/>
    </source>
</evidence>
<organism evidence="2 3">
    <name type="scientific">Aedes albopictus</name>
    <name type="common">Asian tiger mosquito</name>
    <name type="synonym">Stegomyia albopicta</name>
    <dbReference type="NCBI Taxonomy" id="7160"/>
    <lineage>
        <taxon>Eukaryota</taxon>
        <taxon>Metazoa</taxon>
        <taxon>Ecdysozoa</taxon>
        <taxon>Arthropoda</taxon>
        <taxon>Hexapoda</taxon>
        <taxon>Insecta</taxon>
        <taxon>Pterygota</taxon>
        <taxon>Neoptera</taxon>
        <taxon>Endopterygota</taxon>
        <taxon>Diptera</taxon>
        <taxon>Nematocera</taxon>
        <taxon>Culicoidea</taxon>
        <taxon>Culicidae</taxon>
        <taxon>Culicinae</taxon>
        <taxon>Aedini</taxon>
        <taxon>Aedes</taxon>
        <taxon>Stegomyia</taxon>
    </lineage>
</organism>
<keyword evidence="3" id="KW-1185">Reference proteome</keyword>
<dbReference type="RefSeq" id="XP_062714472.1">
    <property type="nucleotide sequence ID" value="XM_062858488.1"/>
</dbReference>
<dbReference type="EnsemblMetazoa" id="AALFPA23_001580.R38794">
    <property type="protein sequence ID" value="AALFPA23_001580.P38794"/>
    <property type="gene ID" value="AALFPA23_001580"/>
</dbReference>
<proteinExistence type="predicted"/>
<reference evidence="2" key="2">
    <citation type="submission" date="2025-05" db="UniProtKB">
        <authorList>
            <consortium name="EnsemblMetazoa"/>
        </authorList>
    </citation>
    <scope>IDENTIFICATION</scope>
    <source>
        <strain evidence="2">Foshan</strain>
    </source>
</reference>
<accession>A0ABM1XPG1</accession>
<evidence type="ECO:0000256" key="1">
    <source>
        <dbReference type="SAM" id="MobiDB-lite"/>
    </source>
</evidence>
<reference evidence="3" key="1">
    <citation type="journal article" date="2015" name="Proc. Natl. Acad. Sci. U.S.A.">
        <title>Genome sequence of the Asian Tiger mosquito, Aedes albopictus, reveals insights into its biology, genetics, and evolution.</title>
        <authorList>
            <person name="Chen X.G."/>
            <person name="Jiang X."/>
            <person name="Gu J."/>
            <person name="Xu M."/>
            <person name="Wu Y."/>
            <person name="Deng Y."/>
            <person name="Zhang C."/>
            <person name="Bonizzoni M."/>
            <person name="Dermauw W."/>
            <person name="Vontas J."/>
            <person name="Armbruster P."/>
            <person name="Huang X."/>
            <person name="Yang Y."/>
            <person name="Zhang H."/>
            <person name="He W."/>
            <person name="Peng H."/>
            <person name="Liu Y."/>
            <person name="Wu K."/>
            <person name="Chen J."/>
            <person name="Lirakis M."/>
            <person name="Topalis P."/>
            <person name="Van Leeuwen T."/>
            <person name="Hall A.B."/>
            <person name="Jiang X."/>
            <person name="Thorpe C."/>
            <person name="Mueller R.L."/>
            <person name="Sun C."/>
            <person name="Waterhouse R.M."/>
            <person name="Yan G."/>
            <person name="Tu Z.J."/>
            <person name="Fang X."/>
            <person name="James A.A."/>
        </authorList>
    </citation>
    <scope>NUCLEOTIDE SEQUENCE [LARGE SCALE GENOMIC DNA]</scope>
    <source>
        <strain evidence="3">Foshan</strain>
    </source>
</reference>
<protein>
    <submittedName>
        <fullName evidence="2">Uncharacterized protein</fullName>
    </submittedName>
</protein>
<sequence length="161" mass="18495">MWSTFRKHDNSKKRVDLETLAEVPGRLPFNLFHRPKEIIGPAKENRSNSSGKISSAGNNRSCRNRPKVNLFPQISLTDLSDKDLNQVVDYMYSSDWKEASAYCARASCTNLGEMHQTITMIDGTDIKDTLSDRFRRRSDKVPYFDLPSSDVDLQKWYKSVV</sequence>
<evidence type="ECO:0000313" key="2">
    <source>
        <dbReference type="EnsemblMetazoa" id="AALFPA23_001580.P38794"/>
    </source>
</evidence>
<name>A0ABM1XPG1_AEDAL</name>
<dbReference type="Proteomes" id="UP000069940">
    <property type="component" value="Unassembled WGS sequence"/>
</dbReference>
<feature type="compositionally biased region" description="Polar residues" evidence="1">
    <location>
        <begin position="47"/>
        <end position="61"/>
    </location>
</feature>
<feature type="region of interest" description="Disordered" evidence="1">
    <location>
        <begin position="38"/>
        <end position="64"/>
    </location>
</feature>